<comment type="caution">
    <text evidence="7">The sequence shown here is derived from an EMBL/GenBank/DDBJ whole genome shotgun (WGS) entry which is preliminary data.</text>
</comment>
<dbReference type="InterPro" id="IPR002110">
    <property type="entry name" value="Ankyrin_rpt"/>
</dbReference>
<sequence length="205" mass="22751">MVVFRGWSLLHLACHSGITLMVELLLQFGADINMHDYHGRTPLHRCISSGKNSLAKFLLRGAKPSIKDAGGHTSLERAMEMGGRNIVLLDAVSYRTPFVSDIPTIIFGANVTHPENEEDTSPSIAAVELIQDLYKTWHDPVRGTVSGGMMRDLLISYRKAAGQKPLRIIFYRDGSRRHPVYKSASSSPCPMGRKQSQQVFFAAKL</sequence>
<proteinExistence type="predicted"/>
<evidence type="ECO:0000256" key="3">
    <source>
        <dbReference type="ARBA" id="ARBA00022833"/>
    </source>
</evidence>
<evidence type="ECO:0000313" key="7">
    <source>
        <dbReference type="EMBL" id="KAI5414873.1"/>
    </source>
</evidence>
<evidence type="ECO:0000259" key="6">
    <source>
        <dbReference type="Pfam" id="PF02171"/>
    </source>
</evidence>
<organism evidence="7 8">
    <name type="scientific">Pisum sativum</name>
    <name type="common">Garden pea</name>
    <name type="synonym">Lathyrus oleraceus</name>
    <dbReference type="NCBI Taxonomy" id="3888"/>
    <lineage>
        <taxon>Eukaryota</taxon>
        <taxon>Viridiplantae</taxon>
        <taxon>Streptophyta</taxon>
        <taxon>Embryophyta</taxon>
        <taxon>Tracheophyta</taxon>
        <taxon>Spermatophyta</taxon>
        <taxon>Magnoliopsida</taxon>
        <taxon>eudicotyledons</taxon>
        <taxon>Gunneridae</taxon>
        <taxon>Pentapetalae</taxon>
        <taxon>rosids</taxon>
        <taxon>fabids</taxon>
        <taxon>Fabales</taxon>
        <taxon>Fabaceae</taxon>
        <taxon>Papilionoideae</taxon>
        <taxon>50 kb inversion clade</taxon>
        <taxon>NPAAA clade</taxon>
        <taxon>Hologalegina</taxon>
        <taxon>IRL clade</taxon>
        <taxon>Fabeae</taxon>
        <taxon>Lathyrus</taxon>
    </lineage>
</organism>
<dbReference type="InterPro" id="IPR003165">
    <property type="entry name" value="Piwi"/>
</dbReference>
<keyword evidence="3" id="KW-0862">Zinc</keyword>
<dbReference type="InterPro" id="IPR045258">
    <property type="entry name" value="ACAP1/2/3-like"/>
</dbReference>
<dbReference type="AlphaFoldDB" id="A0A9D4X6W7"/>
<keyword evidence="4" id="KW-0040">ANK repeat</keyword>
<dbReference type="GO" id="GO:0003676">
    <property type="term" value="F:nucleic acid binding"/>
    <property type="evidence" value="ECO:0007669"/>
    <property type="project" value="InterPro"/>
</dbReference>
<dbReference type="PROSITE" id="PS50297">
    <property type="entry name" value="ANK_REP_REGION"/>
    <property type="match status" value="1"/>
</dbReference>
<dbReference type="Gene3D" id="3.30.420.10">
    <property type="entry name" value="Ribonuclease H-like superfamily/Ribonuclease H"/>
    <property type="match status" value="1"/>
</dbReference>
<dbReference type="SMART" id="SM00248">
    <property type="entry name" value="ANK"/>
    <property type="match status" value="2"/>
</dbReference>
<dbReference type="Gramene" id="Psat04G0036000-T1">
    <property type="protein sequence ID" value="KAI5414873.1"/>
    <property type="gene ID" value="KIW84_040360"/>
</dbReference>
<dbReference type="PANTHER" id="PTHR23180">
    <property type="entry name" value="CENTAURIN/ARF"/>
    <property type="match status" value="1"/>
</dbReference>
<feature type="domain" description="Piwi" evidence="6">
    <location>
        <begin position="80"/>
        <end position="175"/>
    </location>
</feature>
<dbReference type="Pfam" id="PF12796">
    <property type="entry name" value="Ank_2"/>
    <property type="match status" value="1"/>
</dbReference>
<evidence type="ECO:0000256" key="1">
    <source>
        <dbReference type="ARBA" id="ARBA00004413"/>
    </source>
</evidence>
<dbReference type="SUPFAM" id="SSF48403">
    <property type="entry name" value="Ankyrin repeat"/>
    <property type="match status" value="1"/>
</dbReference>
<dbReference type="GO" id="GO:0005096">
    <property type="term" value="F:GTPase activator activity"/>
    <property type="evidence" value="ECO:0007669"/>
    <property type="project" value="InterPro"/>
</dbReference>
<dbReference type="PROSITE" id="PS50088">
    <property type="entry name" value="ANK_REPEAT"/>
    <property type="match status" value="1"/>
</dbReference>
<name>A0A9D4X6W7_PEA</name>
<evidence type="ECO:0000256" key="5">
    <source>
        <dbReference type="SAM" id="SignalP"/>
    </source>
</evidence>
<dbReference type="InterPro" id="IPR036397">
    <property type="entry name" value="RNaseH_sf"/>
</dbReference>
<gene>
    <name evidence="7" type="ORF">KIW84_040360</name>
</gene>
<evidence type="ECO:0000313" key="8">
    <source>
        <dbReference type="Proteomes" id="UP001058974"/>
    </source>
</evidence>
<protein>
    <submittedName>
        <fullName evidence="7">Protein argonaute 10</fullName>
    </submittedName>
</protein>
<dbReference type="GO" id="GO:0046872">
    <property type="term" value="F:metal ion binding"/>
    <property type="evidence" value="ECO:0007669"/>
    <property type="project" value="UniProtKB-KW"/>
</dbReference>
<dbReference type="InterPro" id="IPR036770">
    <property type="entry name" value="Ankyrin_rpt-contain_sf"/>
</dbReference>
<evidence type="ECO:0000256" key="4">
    <source>
        <dbReference type="PROSITE-ProRule" id="PRU00023"/>
    </source>
</evidence>
<evidence type="ECO:0000256" key="2">
    <source>
        <dbReference type="ARBA" id="ARBA00022723"/>
    </source>
</evidence>
<keyword evidence="8" id="KW-1185">Reference proteome</keyword>
<dbReference type="GO" id="GO:0005886">
    <property type="term" value="C:plasma membrane"/>
    <property type="evidence" value="ECO:0007669"/>
    <property type="project" value="UniProtKB-SubCell"/>
</dbReference>
<feature type="repeat" description="ANK" evidence="4">
    <location>
        <begin position="5"/>
        <end position="37"/>
    </location>
</feature>
<dbReference type="PANTHER" id="PTHR23180:SF244">
    <property type="entry name" value="ADP-RIBOSYLATION FACTOR GTPASE-ACTIVATING PROTEIN AGD2"/>
    <property type="match status" value="1"/>
</dbReference>
<dbReference type="InterPro" id="IPR012337">
    <property type="entry name" value="RNaseH-like_sf"/>
</dbReference>
<comment type="subcellular location">
    <subcellularLocation>
        <location evidence="1">Cell membrane</location>
        <topology evidence="1">Peripheral membrane protein</topology>
        <orientation evidence="1">Cytoplasmic side</orientation>
    </subcellularLocation>
</comment>
<dbReference type="Pfam" id="PF02171">
    <property type="entry name" value="Piwi"/>
    <property type="match status" value="1"/>
</dbReference>
<dbReference type="SUPFAM" id="SSF53098">
    <property type="entry name" value="Ribonuclease H-like"/>
    <property type="match status" value="1"/>
</dbReference>
<reference evidence="7 8" key="1">
    <citation type="journal article" date="2022" name="Nat. Genet.">
        <title>Improved pea reference genome and pan-genome highlight genomic features and evolutionary characteristics.</title>
        <authorList>
            <person name="Yang T."/>
            <person name="Liu R."/>
            <person name="Luo Y."/>
            <person name="Hu S."/>
            <person name="Wang D."/>
            <person name="Wang C."/>
            <person name="Pandey M.K."/>
            <person name="Ge S."/>
            <person name="Xu Q."/>
            <person name="Li N."/>
            <person name="Li G."/>
            <person name="Huang Y."/>
            <person name="Saxena R.K."/>
            <person name="Ji Y."/>
            <person name="Li M."/>
            <person name="Yan X."/>
            <person name="He Y."/>
            <person name="Liu Y."/>
            <person name="Wang X."/>
            <person name="Xiang C."/>
            <person name="Varshney R.K."/>
            <person name="Ding H."/>
            <person name="Gao S."/>
            <person name="Zong X."/>
        </authorList>
    </citation>
    <scope>NUCLEOTIDE SEQUENCE [LARGE SCALE GENOMIC DNA]</scope>
    <source>
        <strain evidence="7 8">cv. Zhongwan 6</strain>
    </source>
</reference>
<dbReference type="Gene3D" id="1.25.40.20">
    <property type="entry name" value="Ankyrin repeat-containing domain"/>
    <property type="match status" value="1"/>
</dbReference>
<keyword evidence="2" id="KW-0479">Metal-binding</keyword>
<keyword evidence="5" id="KW-0732">Signal</keyword>
<accession>A0A9D4X6W7</accession>
<feature type="signal peptide" evidence="5">
    <location>
        <begin position="1"/>
        <end position="19"/>
    </location>
</feature>
<dbReference type="EMBL" id="JAMSHJ010000004">
    <property type="protein sequence ID" value="KAI5414873.1"/>
    <property type="molecule type" value="Genomic_DNA"/>
</dbReference>
<feature type="chain" id="PRO_5038974228" evidence="5">
    <location>
        <begin position="20"/>
        <end position="205"/>
    </location>
</feature>
<dbReference type="Proteomes" id="UP001058974">
    <property type="component" value="Chromosome 4"/>
</dbReference>